<evidence type="ECO:0000313" key="5">
    <source>
        <dbReference type="Proteomes" id="UP000008221"/>
    </source>
</evidence>
<feature type="domain" description="DAGKc" evidence="3">
    <location>
        <begin position="1"/>
        <end position="145"/>
    </location>
</feature>
<dbReference type="Gene3D" id="2.60.200.40">
    <property type="match status" value="1"/>
</dbReference>
<name>A0LSC4_ACIC1</name>
<dbReference type="PROSITE" id="PS50146">
    <property type="entry name" value="DAGK"/>
    <property type="match status" value="1"/>
</dbReference>
<keyword evidence="4" id="KW-0808">Transferase</keyword>
<dbReference type="HOGENOM" id="CLU_045532_2_1_11"/>
<dbReference type="KEGG" id="ace:Acel_0561"/>
<dbReference type="PANTHER" id="PTHR12358">
    <property type="entry name" value="SPHINGOSINE KINASE"/>
    <property type="match status" value="1"/>
</dbReference>
<gene>
    <name evidence="4" type="ordered locus">Acel_0561</name>
</gene>
<dbReference type="SUPFAM" id="SSF111331">
    <property type="entry name" value="NAD kinase/diacylglycerol kinase-like"/>
    <property type="match status" value="1"/>
</dbReference>
<dbReference type="EMBL" id="CP000481">
    <property type="protein sequence ID" value="ABK52334.1"/>
    <property type="molecule type" value="Genomic_DNA"/>
</dbReference>
<protein>
    <submittedName>
        <fullName evidence="4">Diacylglycerol kinase, catalytic region</fullName>
    </submittedName>
</protein>
<evidence type="ECO:0000259" key="3">
    <source>
        <dbReference type="PROSITE" id="PS50146"/>
    </source>
</evidence>
<dbReference type="SMART" id="SM00046">
    <property type="entry name" value="DAGKc"/>
    <property type="match status" value="1"/>
</dbReference>
<comment type="similarity">
    <text evidence="2">Belongs to the diacylglycerol/lipid kinase family.</text>
</comment>
<proteinExistence type="inferred from homology"/>
<dbReference type="InterPro" id="IPR016064">
    <property type="entry name" value="NAD/diacylglycerol_kinase_sf"/>
</dbReference>
<sequence length="342" mass="35965">MRALILVNPAATGMRRLRRGDLINLLSTVAAIEVAETSRPGHAVELAAKAVVEDYDLVITIGGDGTANETVHGLLGTPPSAAEAATWSPPERTPALAILPAGNANVFARALGLPNQPRRAARMLRQWLAAGHRRRISLGVLHVTDPASSARWFTFSAGFGLDADVVRRIAQLRAAGRRADSAQYVAQTIAALGPRHPGGRFLVYTRAAPDARVAGASATPGGATHPEPAIAHQLLVITNTTPWTYLGPIPLAPTPDASFDTGLDVFGLRTPRIVPTITTALRLLTGRRLNPARTWRAHDLDLVSVAAEPAAPAHADGEYLGVVRSAELIAVPSALSVIAAPR</sequence>
<dbReference type="GO" id="GO:0005886">
    <property type="term" value="C:plasma membrane"/>
    <property type="evidence" value="ECO:0007669"/>
    <property type="project" value="TreeGrafter"/>
</dbReference>
<dbReference type="STRING" id="351607.Acel_0561"/>
<dbReference type="Proteomes" id="UP000008221">
    <property type="component" value="Chromosome"/>
</dbReference>
<dbReference type="OrthoDB" id="142078at2"/>
<evidence type="ECO:0000256" key="1">
    <source>
        <dbReference type="ARBA" id="ARBA00001946"/>
    </source>
</evidence>
<dbReference type="PANTHER" id="PTHR12358:SF106">
    <property type="entry name" value="LIPID KINASE YEGS"/>
    <property type="match status" value="1"/>
</dbReference>
<dbReference type="GO" id="GO:0004143">
    <property type="term" value="F:ATP-dependent diacylglycerol kinase activity"/>
    <property type="evidence" value="ECO:0007669"/>
    <property type="project" value="TreeGrafter"/>
</dbReference>
<evidence type="ECO:0000313" key="4">
    <source>
        <dbReference type="EMBL" id="ABK52334.1"/>
    </source>
</evidence>
<evidence type="ECO:0000256" key="2">
    <source>
        <dbReference type="ARBA" id="ARBA00005983"/>
    </source>
</evidence>
<accession>A0LSC4</accession>
<dbReference type="InterPro" id="IPR050187">
    <property type="entry name" value="Lipid_Phosphate_FormReg"/>
</dbReference>
<dbReference type="Pfam" id="PF00781">
    <property type="entry name" value="DAGK_cat"/>
    <property type="match status" value="1"/>
</dbReference>
<dbReference type="InterPro" id="IPR001206">
    <property type="entry name" value="Diacylglycerol_kinase_cat_dom"/>
</dbReference>
<keyword evidence="5" id="KW-1185">Reference proteome</keyword>
<dbReference type="AlphaFoldDB" id="A0LSC4"/>
<dbReference type="Gene3D" id="3.40.50.10330">
    <property type="entry name" value="Probable inorganic polyphosphate/atp-NAD kinase, domain 1"/>
    <property type="match status" value="1"/>
</dbReference>
<comment type="cofactor">
    <cofactor evidence="1">
        <name>Mg(2+)</name>
        <dbReference type="ChEBI" id="CHEBI:18420"/>
    </cofactor>
</comment>
<dbReference type="eggNOG" id="COG1597">
    <property type="taxonomic scope" value="Bacteria"/>
</dbReference>
<organism evidence="4 5">
    <name type="scientific">Acidothermus cellulolyticus (strain ATCC 43068 / DSM 8971 / 11B)</name>
    <dbReference type="NCBI Taxonomy" id="351607"/>
    <lineage>
        <taxon>Bacteria</taxon>
        <taxon>Bacillati</taxon>
        <taxon>Actinomycetota</taxon>
        <taxon>Actinomycetes</taxon>
        <taxon>Acidothermales</taxon>
        <taxon>Acidothermaceae</taxon>
        <taxon>Acidothermus</taxon>
    </lineage>
</organism>
<dbReference type="InterPro" id="IPR017438">
    <property type="entry name" value="ATP-NAD_kinase_N"/>
</dbReference>
<dbReference type="InParanoid" id="A0LSC4"/>
<keyword evidence="4" id="KW-0418">Kinase</keyword>
<reference evidence="4 5" key="1">
    <citation type="journal article" date="2009" name="Genome Res.">
        <title>Complete genome of the cellulolytic thermophile Acidothermus cellulolyticus 11B provides insights into its ecophysiological and evolutionary adaptations.</title>
        <authorList>
            <person name="Barabote R.D."/>
            <person name="Xie G."/>
            <person name="Leu D.H."/>
            <person name="Normand P."/>
            <person name="Necsulea A."/>
            <person name="Daubin V."/>
            <person name="Medigue C."/>
            <person name="Adney W.S."/>
            <person name="Xu X.C."/>
            <person name="Lapidus A."/>
            <person name="Parales R.E."/>
            <person name="Detter C."/>
            <person name="Pujic P."/>
            <person name="Bruce D."/>
            <person name="Lavire C."/>
            <person name="Challacombe J.F."/>
            <person name="Brettin T.S."/>
            <person name="Berry A.M."/>
        </authorList>
    </citation>
    <scope>NUCLEOTIDE SEQUENCE [LARGE SCALE GENOMIC DNA]</scope>
    <source>
        <strain evidence="5">ATCC 43068 / DSM 8971 / 11B</strain>
    </source>
</reference>
<dbReference type="RefSeq" id="WP_011719397.1">
    <property type="nucleotide sequence ID" value="NC_008578.1"/>
</dbReference>